<organism evidence="2 3">
    <name type="scientific">Bathymodiolus thermophilus thioautotrophic gill symbiont</name>
    <dbReference type="NCBI Taxonomy" id="2360"/>
    <lineage>
        <taxon>Bacteria</taxon>
        <taxon>Pseudomonadati</taxon>
        <taxon>Pseudomonadota</taxon>
        <taxon>Gammaproteobacteria</taxon>
        <taxon>sulfur-oxidizing symbionts</taxon>
    </lineage>
</organism>
<dbReference type="PANTHER" id="PTHR34597">
    <property type="entry name" value="SLR1661 PROTEIN"/>
    <property type="match status" value="1"/>
</dbReference>
<gene>
    <name evidence="2" type="ORF">AZO1586I_2170</name>
</gene>
<evidence type="ECO:0000313" key="3">
    <source>
        <dbReference type="Proteomes" id="UP000626656"/>
    </source>
</evidence>
<dbReference type="EMBL" id="CAHJWF010000490">
    <property type="protein sequence ID" value="CAB5507895.1"/>
    <property type="molecule type" value="Genomic_DNA"/>
</dbReference>
<dbReference type="Gene3D" id="2.40.160.50">
    <property type="entry name" value="membrane protein fhac: a member of the omp85/tpsb transporter family"/>
    <property type="match status" value="1"/>
</dbReference>
<dbReference type="Pfam" id="PF03865">
    <property type="entry name" value="ShlB"/>
    <property type="match status" value="1"/>
</dbReference>
<sequence>SVPQTKLKQGILDISIKIGFIDSLNFNAQNIDNTAFVKQLIFDDLINKPLNVNDISKRIDHVNRLNSHHAKLNIKPSKTQYHSEVVINDNKQDYQPFSVTFDNSGSKSTGVEKIKLNANWDDFLIPLSKWTLNYAFPAHAEEDKKDSNAYTLDVSFPYRDYLFNYNTTKSDYNTNRILTTGDAFYSFGNTTTKNFYLTKYLNKSNEQNNKIKLGLSLSDEESYSKLRGTVTKNEVGSRKLSVLSLGYEHSFHLSDKSTLYLNPSINRGVDAFDALNDDESGIDDVKAQFSLLKFYGYYAKPLELSKKRFNFMSSLNIQISEDELFAAQSFSIGGQGSVRGFKNESIAAKSGFYIQNNLSTNLNQWLGRTQDNSKIIGTIFFDYGRIHSSSSDYQSLSGAGISIKLQSKDIDTELTVAKNLKKPNSINEDSAIYFTISYKF</sequence>
<evidence type="ECO:0000313" key="2">
    <source>
        <dbReference type="EMBL" id="CAB5507895.1"/>
    </source>
</evidence>
<feature type="non-terminal residue" evidence="2">
    <location>
        <position position="1"/>
    </location>
</feature>
<comment type="caution">
    <text evidence="2">The sequence shown here is derived from an EMBL/GenBank/DDBJ whole genome shotgun (WGS) entry which is preliminary data.</text>
</comment>
<dbReference type="InterPro" id="IPR005565">
    <property type="entry name" value="Hemolysn_activator_HlyB_C"/>
</dbReference>
<keyword evidence="3" id="KW-1185">Reference proteome</keyword>
<dbReference type="Proteomes" id="UP000626656">
    <property type="component" value="Unassembled WGS sequence"/>
</dbReference>
<dbReference type="InterPro" id="IPR051544">
    <property type="entry name" value="TPS_OM_transporter"/>
</dbReference>
<feature type="domain" description="Haemolysin activator HlyB C-terminal" evidence="1">
    <location>
        <begin position="83"/>
        <end position="404"/>
    </location>
</feature>
<protein>
    <recommendedName>
        <fullName evidence="1">Haemolysin activator HlyB C-terminal domain-containing protein</fullName>
    </recommendedName>
</protein>
<accession>A0ABN7GDP5</accession>
<evidence type="ECO:0000259" key="1">
    <source>
        <dbReference type="Pfam" id="PF03865"/>
    </source>
</evidence>
<proteinExistence type="predicted"/>
<dbReference type="PANTHER" id="PTHR34597:SF3">
    <property type="entry name" value="OUTER MEMBRANE TRANSPORTER CDIB"/>
    <property type="match status" value="1"/>
</dbReference>
<reference evidence="2 3" key="1">
    <citation type="submission" date="2020-05" db="EMBL/GenBank/DDBJ databases">
        <authorList>
            <person name="Petersen J."/>
            <person name="Sayavedra L."/>
        </authorList>
    </citation>
    <scope>NUCLEOTIDE SEQUENCE [LARGE SCALE GENOMIC DNA]</scope>
    <source>
        <strain evidence="2">B azoricus SOX ET2 1586I</strain>
    </source>
</reference>
<name>A0ABN7GDP5_9GAMM</name>
<dbReference type="RefSeq" id="WP_202784643.1">
    <property type="nucleotide sequence ID" value="NZ_CAHJWF010000490.1"/>
</dbReference>